<dbReference type="SUPFAM" id="SSF50998">
    <property type="entry name" value="Quinoprotein alcohol dehydrogenase-like"/>
    <property type="match status" value="1"/>
</dbReference>
<organism evidence="2">
    <name type="scientific">marine metagenome</name>
    <dbReference type="NCBI Taxonomy" id="408172"/>
    <lineage>
        <taxon>unclassified sequences</taxon>
        <taxon>metagenomes</taxon>
        <taxon>ecological metagenomes</taxon>
    </lineage>
</organism>
<dbReference type="Pfam" id="PF13360">
    <property type="entry name" value="PQQ_2"/>
    <property type="match status" value="1"/>
</dbReference>
<evidence type="ECO:0000259" key="1">
    <source>
        <dbReference type="Pfam" id="PF13360"/>
    </source>
</evidence>
<dbReference type="EMBL" id="UINC01104458">
    <property type="protein sequence ID" value="SVC67612.1"/>
    <property type="molecule type" value="Genomic_DNA"/>
</dbReference>
<accession>A0A382P6R1</accession>
<feature type="non-terminal residue" evidence="2">
    <location>
        <position position="1"/>
    </location>
</feature>
<sequence length="322" mass="35756">VDGNRVYTLGAAGMLSCFDTETGELLWRVDTVTDYDATVPVQGTSQAPIVEENLLIAAVGGEPDAKVVAFNKVTGDEVWRSLDNISETGYSAPIIIDAGGARQLILWHATAITSLNPKTGEIYWNQDFTIGGGMAITTPVRSGRYLAVSQFFNGTMMLALNPDRPDARMLWKGRNRGELPDQTDSLHSIISTPIVVGDHLYGIGSYGELRGIDATNGERLWESAQMNEQDRWATAYFVRHRDRYFVVNDSGELILARFNPDGYEEIDRTRLLRPTTRTRGGISGRYRDRAVLWAHPAFANQHVVVRNDETVVRLSLASTDYQ</sequence>
<feature type="domain" description="Pyrrolo-quinoline quinone repeat" evidence="1">
    <location>
        <begin position="64"/>
        <end position="254"/>
    </location>
</feature>
<protein>
    <recommendedName>
        <fullName evidence="1">Pyrrolo-quinoline quinone repeat domain-containing protein</fullName>
    </recommendedName>
</protein>
<dbReference type="InterPro" id="IPR002372">
    <property type="entry name" value="PQQ_rpt_dom"/>
</dbReference>
<name>A0A382P6R1_9ZZZZ</name>
<dbReference type="PANTHER" id="PTHR34512">
    <property type="entry name" value="CELL SURFACE PROTEIN"/>
    <property type="match status" value="1"/>
</dbReference>
<gene>
    <name evidence="2" type="ORF">METZ01_LOCUS320466</name>
</gene>
<dbReference type="InterPro" id="IPR015943">
    <property type="entry name" value="WD40/YVTN_repeat-like_dom_sf"/>
</dbReference>
<dbReference type="InterPro" id="IPR011047">
    <property type="entry name" value="Quinoprotein_ADH-like_sf"/>
</dbReference>
<proteinExistence type="predicted"/>
<dbReference type="AlphaFoldDB" id="A0A382P6R1"/>
<evidence type="ECO:0000313" key="2">
    <source>
        <dbReference type="EMBL" id="SVC67612.1"/>
    </source>
</evidence>
<dbReference type="PANTHER" id="PTHR34512:SF30">
    <property type="entry name" value="OUTER MEMBRANE PROTEIN ASSEMBLY FACTOR BAMB"/>
    <property type="match status" value="1"/>
</dbReference>
<dbReference type="Gene3D" id="2.130.10.10">
    <property type="entry name" value="YVTN repeat-like/Quinoprotein amine dehydrogenase"/>
    <property type="match status" value="1"/>
</dbReference>
<reference evidence="2" key="1">
    <citation type="submission" date="2018-05" db="EMBL/GenBank/DDBJ databases">
        <authorList>
            <person name="Lanie J.A."/>
            <person name="Ng W.-L."/>
            <person name="Kazmierczak K.M."/>
            <person name="Andrzejewski T.M."/>
            <person name="Davidsen T.M."/>
            <person name="Wayne K.J."/>
            <person name="Tettelin H."/>
            <person name="Glass J.I."/>
            <person name="Rusch D."/>
            <person name="Podicherti R."/>
            <person name="Tsui H.-C.T."/>
            <person name="Winkler M.E."/>
        </authorList>
    </citation>
    <scope>NUCLEOTIDE SEQUENCE</scope>
</reference>